<name>A0ABV6RMA5_9GAMM</name>
<feature type="transmembrane region" description="Helical" evidence="1">
    <location>
        <begin position="17"/>
        <end position="36"/>
    </location>
</feature>
<dbReference type="InterPro" id="IPR010980">
    <property type="entry name" value="Cyt_c/b562"/>
</dbReference>
<evidence type="ECO:0000313" key="3">
    <source>
        <dbReference type="Proteomes" id="UP001589896"/>
    </source>
</evidence>
<gene>
    <name evidence="2" type="ORF">ACFFGH_07540</name>
</gene>
<sequence length="147" mass="16009">MSESAPGLPRKTQASRYLFLFLVGLVIGVIGTVMAVRAIEARADHFPGSVMRVQQWHLAQLGNNLKENRCAATDTLPHLRTLRALSDDLEPAFPDLRDDARYVQHASAMRAAVDSALGSPPLNCQGLKATVKNIGDACQACHQDFRS</sequence>
<organism evidence="2 3">
    <name type="scientific">Lysobacter korlensis</name>
    <dbReference type="NCBI Taxonomy" id="553636"/>
    <lineage>
        <taxon>Bacteria</taxon>
        <taxon>Pseudomonadati</taxon>
        <taxon>Pseudomonadota</taxon>
        <taxon>Gammaproteobacteria</taxon>
        <taxon>Lysobacterales</taxon>
        <taxon>Lysobacteraceae</taxon>
        <taxon>Lysobacter</taxon>
    </lineage>
</organism>
<keyword evidence="1" id="KW-0472">Membrane</keyword>
<dbReference type="EMBL" id="JBHLTG010000001">
    <property type="protein sequence ID" value="MFC0677694.1"/>
    <property type="molecule type" value="Genomic_DNA"/>
</dbReference>
<dbReference type="SUPFAM" id="SSF47175">
    <property type="entry name" value="Cytochromes"/>
    <property type="match status" value="1"/>
</dbReference>
<reference evidence="2 3" key="1">
    <citation type="submission" date="2024-09" db="EMBL/GenBank/DDBJ databases">
        <authorList>
            <person name="Sun Q."/>
            <person name="Mori K."/>
        </authorList>
    </citation>
    <scope>NUCLEOTIDE SEQUENCE [LARGE SCALE GENOMIC DNA]</scope>
    <source>
        <strain evidence="2 3">KCTC 23076</strain>
    </source>
</reference>
<protein>
    <recommendedName>
        <fullName evidence="4">Cytochrome C</fullName>
    </recommendedName>
</protein>
<evidence type="ECO:0000313" key="2">
    <source>
        <dbReference type="EMBL" id="MFC0677694.1"/>
    </source>
</evidence>
<dbReference type="Gene3D" id="1.20.120.10">
    <property type="entry name" value="Cytochrome c/b562"/>
    <property type="match status" value="1"/>
</dbReference>
<evidence type="ECO:0000256" key="1">
    <source>
        <dbReference type="SAM" id="Phobius"/>
    </source>
</evidence>
<keyword evidence="1" id="KW-1133">Transmembrane helix</keyword>
<keyword evidence="1" id="KW-0812">Transmembrane</keyword>
<proteinExistence type="predicted"/>
<dbReference type="InterPro" id="IPR002321">
    <property type="entry name" value="Cyt_c_II"/>
</dbReference>
<comment type="caution">
    <text evidence="2">The sequence shown here is derived from an EMBL/GenBank/DDBJ whole genome shotgun (WGS) entry which is preliminary data.</text>
</comment>
<evidence type="ECO:0008006" key="4">
    <source>
        <dbReference type="Google" id="ProtNLM"/>
    </source>
</evidence>
<dbReference type="RefSeq" id="WP_386666550.1">
    <property type="nucleotide sequence ID" value="NZ_JBHLTG010000001.1"/>
</dbReference>
<dbReference type="PROSITE" id="PS51009">
    <property type="entry name" value="CYTCII"/>
    <property type="match status" value="1"/>
</dbReference>
<dbReference type="Proteomes" id="UP001589896">
    <property type="component" value="Unassembled WGS sequence"/>
</dbReference>
<accession>A0ABV6RMA5</accession>
<keyword evidence="3" id="KW-1185">Reference proteome</keyword>